<dbReference type="AlphaFoldDB" id="A0A810PMY7"/>
<dbReference type="InterPro" id="IPR050957">
    <property type="entry name" value="BMP_lipoprotein"/>
</dbReference>
<comment type="similarity">
    <text evidence="2">Belongs to the BMP lipoprotein family.</text>
</comment>
<feature type="signal peptide" evidence="7">
    <location>
        <begin position="1"/>
        <end position="26"/>
    </location>
</feature>
<dbReference type="CDD" id="cd06354">
    <property type="entry name" value="PBP1_PrnA-like"/>
    <property type="match status" value="1"/>
</dbReference>
<dbReference type="PROSITE" id="PS51257">
    <property type="entry name" value="PROKAR_LIPOPROTEIN"/>
    <property type="match status" value="1"/>
</dbReference>
<comment type="subcellular location">
    <subcellularLocation>
        <location evidence="1">Cell membrane</location>
        <topology evidence="1">Lipid-anchor</topology>
    </subcellularLocation>
</comment>
<evidence type="ECO:0000256" key="7">
    <source>
        <dbReference type="SAM" id="SignalP"/>
    </source>
</evidence>
<keyword evidence="10" id="KW-1185">Reference proteome</keyword>
<keyword evidence="5" id="KW-0472">Membrane</keyword>
<gene>
    <name evidence="9" type="ORF">MM35RIKEN_04610</name>
</gene>
<dbReference type="PANTHER" id="PTHR34296:SF2">
    <property type="entry name" value="ABC TRANSPORTER GUANOSINE-BINDING PROTEIN NUPN"/>
    <property type="match status" value="1"/>
</dbReference>
<dbReference type="Proteomes" id="UP000681343">
    <property type="component" value="Chromosome"/>
</dbReference>
<dbReference type="KEGG" id="vfa:MM35RIKEN_04610"/>
<dbReference type="InterPro" id="IPR003760">
    <property type="entry name" value="PnrA-like"/>
</dbReference>
<keyword evidence="4 7" id="KW-0732">Signal</keyword>
<evidence type="ECO:0000256" key="3">
    <source>
        <dbReference type="ARBA" id="ARBA00022475"/>
    </source>
</evidence>
<feature type="domain" description="ABC transporter substrate-binding protein PnrA-like" evidence="8">
    <location>
        <begin position="41"/>
        <end position="293"/>
    </location>
</feature>
<dbReference type="Pfam" id="PF02608">
    <property type="entry name" value="Bmp"/>
    <property type="match status" value="1"/>
</dbReference>
<reference evidence="9" key="1">
    <citation type="submission" date="2020-09" db="EMBL/GenBank/DDBJ databases">
        <title>New species isolated from human feces.</title>
        <authorList>
            <person name="Kitahara M."/>
            <person name="Shigeno Y."/>
            <person name="Shime M."/>
            <person name="Matsumoto Y."/>
            <person name="Nakamura S."/>
            <person name="Motooka D."/>
            <person name="Fukuoka S."/>
            <person name="Nishikawa H."/>
            <person name="Benno Y."/>
        </authorList>
    </citation>
    <scope>NUCLEOTIDE SEQUENCE</scope>
    <source>
        <strain evidence="9">MM35</strain>
    </source>
</reference>
<evidence type="ECO:0000256" key="5">
    <source>
        <dbReference type="ARBA" id="ARBA00023136"/>
    </source>
</evidence>
<accession>A0A810PMY7</accession>
<dbReference type="InterPro" id="IPR028082">
    <property type="entry name" value="Peripla_BP_I"/>
</dbReference>
<evidence type="ECO:0000259" key="8">
    <source>
        <dbReference type="Pfam" id="PF02608"/>
    </source>
</evidence>
<name>A0A810PMY7_9FIRM</name>
<dbReference type="EMBL" id="AP023415">
    <property type="protein sequence ID" value="BCK78269.1"/>
    <property type="molecule type" value="Genomic_DNA"/>
</dbReference>
<protein>
    <submittedName>
        <fullName evidence="9">Membrane protein</fullName>
    </submittedName>
</protein>
<keyword evidence="6" id="KW-0449">Lipoprotein</keyword>
<sequence>MKKGRFDMKKFLALLLALVMTLSLVACGNKDDNGGKTGDYKVAMITDYGDITDQSFNQTTYEACKAFAEKNKVPFEYFKPNGDNTADRVAMIENAIEKGYNVIVMPGYAFGGAIVEAAPQFPDVKFIALDVAKGDLLEAGVAAKGEKYDYTPDNWDLSKYVDMSNVYCAIYSEELCGYMAGYAAVKLGYKNLGFLGGMAVPAVVRYGYGFVQGVNAAAADMSLTDVKVNYVYGGKFSGDADITAVMDTWYNNGTEVVFACGGGIFTSAVDAAKKVNGAKVIGVDVDQAGVIASYAAGEGADQATIDGYKALTVTSAMKGLYPATFDTLTDVIVNGKWDNYKGKIVTLGLVSADDPTLNYVQIPMESTQWKDGAFTKDDYKTMVKAMFDGTVKVSNDTSKAAKDFATVITVDDQGQIK</sequence>
<evidence type="ECO:0000313" key="9">
    <source>
        <dbReference type="EMBL" id="BCK78269.1"/>
    </source>
</evidence>
<proteinExistence type="inferred from homology"/>
<dbReference type="Gene3D" id="3.40.50.2300">
    <property type="match status" value="2"/>
</dbReference>
<evidence type="ECO:0000256" key="6">
    <source>
        <dbReference type="ARBA" id="ARBA00023288"/>
    </source>
</evidence>
<evidence type="ECO:0000256" key="4">
    <source>
        <dbReference type="ARBA" id="ARBA00022729"/>
    </source>
</evidence>
<dbReference type="SUPFAM" id="SSF53822">
    <property type="entry name" value="Periplasmic binding protein-like I"/>
    <property type="match status" value="1"/>
</dbReference>
<dbReference type="PANTHER" id="PTHR34296">
    <property type="entry name" value="TRANSCRIPTIONAL ACTIVATOR PROTEIN MED"/>
    <property type="match status" value="1"/>
</dbReference>
<evidence type="ECO:0000256" key="2">
    <source>
        <dbReference type="ARBA" id="ARBA00008610"/>
    </source>
</evidence>
<keyword evidence="3" id="KW-1003">Cell membrane</keyword>
<evidence type="ECO:0000313" key="10">
    <source>
        <dbReference type="Proteomes" id="UP000681343"/>
    </source>
</evidence>
<evidence type="ECO:0000256" key="1">
    <source>
        <dbReference type="ARBA" id="ARBA00004193"/>
    </source>
</evidence>
<feature type="chain" id="PRO_5038502464" evidence="7">
    <location>
        <begin position="27"/>
        <end position="417"/>
    </location>
</feature>
<dbReference type="GO" id="GO:0005886">
    <property type="term" value="C:plasma membrane"/>
    <property type="evidence" value="ECO:0007669"/>
    <property type="project" value="UniProtKB-SubCell"/>
</dbReference>
<organism evidence="9 10">
    <name type="scientific">Vescimonas fastidiosa</name>
    <dbReference type="NCBI Taxonomy" id="2714353"/>
    <lineage>
        <taxon>Bacteria</taxon>
        <taxon>Bacillati</taxon>
        <taxon>Bacillota</taxon>
        <taxon>Clostridia</taxon>
        <taxon>Eubacteriales</taxon>
        <taxon>Oscillospiraceae</taxon>
        <taxon>Vescimonas</taxon>
    </lineage>
</organism>